<keyword evidence="2" id="KW-0812">Transmembrane</keyword>
<comment type="caution">
    <text evidence="4">The sequence shown here is derived from an EMBL/GenBank/DDBJ whole genome shotgun (WGS) entry which is preliminary data.</text>
</comment>
<gene>
    <name evidence="4" type="ORF">GGR89_001076</name>
</gene>
<dbReference type="RefSeq" id="WP_125972749.1">
    <property type="nucleotide sequence ID" value="NZ_BAAADY010000005.1"/>
</dbReference>
<feature type="transmembrane region" description="Helical" evidence="2">
    <location>
        <begin position="42"/>
        <end position="62"/>
    </location>
</feature>
<evidence type="ECO:0000313" key="5">
    <source>
        <dbReference type="Proteomes" id="UP000531251"/>
    </source>
</evidence>
<evidence type="ECO:0000256" key="3">
    <source>
        <dbReference type="SAM" id="SignalP"/>
    </source>
</evidence>
<dbReference type="Proteomes" id="UP000531251">
    <property type="component" value="Unassembled WGS sequence"/>
</dbReference>
<keyword evidence="2" id="KW-0472">Membrane</keyword>
<keyword evidence="5" id="KW-1185">Reference proteome</keyword>
<name>A0A7X5XWR7_9SPHN</name>
<feature type="region of interest" description="Disordered" evidence="1">
    <location>
        <begin position="145"/>
        <end position="184"/>
    </location>
</feature>
<sequence>MKLPLVPIAALLLGGVSALAVAALPAAGLHLPMIDAGATPRGAALPTLLFAVSAAAIGAFTARWRVRRSRVAAAPCDLDMLPTPVIRRADAHPDARPRPPLRASYDLDMPAWAQPKAPVEQEGATAERDLPVDLDQPLAAFDPTAIPAVPLPPPVPPRRERAASAGQRTPAGRDPSDRLVRPETDASVHALLERLERGVVRRNQASQVRGRVRADRGLDDALAALRSLARQA</sequence>
<dbReference type="EMBL" id="JAATJB010000002">
    <property type="protein sequence ID" value="NJB96776.1"/>
    <property type="molecule type" value="Genomic_DNA"/>
</dbReference>
<keyword evidence="2" id="KW-1133">Transmembrane helix</keyword>
<reference evidence="4 5" key="1">
    <citation type="submission" date="2020-03" db="EMBL/GenBank/DDBJ databases">
        <title>Genomic Encyclopedia of Type Strains, Phase IV (KMG-IV): sequencing the most valuable type-strain genomes for metagenomic binning, comparative biology and taxonomic classification.</title>
        <authorList>
            <person name="Goeker M."/>
        </authorList>
    </citation>
    <scope>NUCLEOTIDE SEQUENCE [LARGE SCALE GENOMIC DNA]</scope>
    <source>
        <strain evidence="4 5">DSM 7225</strain>
    </source>
</reference>
<accession>A0A7X5XWR7</accession>
<keyword evidence="3" id="KW-0732">Signal</keyword>
<evidence type="ECO:0000313" key="4">
    <source>
        <dbReference type="EMBL" id="NJB96776.1"/>
    </source>
</evidence>
<feature type="chain" id="PRO_5031046767" evidence="3">
    <location>
        <begin position="23"/>
        <end position="232"/>
    </location>
</feature>
<protein>
    <submittedName>
        <fullName evidence="4">Uncharacterized protein</fullName>
    </submittedName>
</protein>
<organism evidence="4 5">
    <name type="scientific">Sphingomonas trueperi</name>
    <dbReference type="NCBI Taxonomy" id="53317"/>
    <lineage>
        <taxon>Bacteria</taxon>
        <taxon>Pseudomonadati</taxon>
        <taxon>Pseudomonadota</taxon>
        <taxon>Alphaproteobacteria</taxon>
        <taxon>Sphingomonadales</taxon>
        <taxon>Sphingomonadaceae</taxon>
        <taxon>Sphingomonas</taxon>
    </lineage>
</organism>
<dbReference type="AlphaFoldDB" id="A0A7X5XWR7"/>
<evidence type="ECO:0000256" key="1">
    <source>
        <dbReference type="SAM" id="MobiDB-lite"/>
    </source>
</evidence>
<feature type="compositionally biased region" description="Basic and acidic residues" evidence="1">
    <location>
        <begin position="174"/>
        <end position="184"/>
    </location>
</feature>
<proteinExistence type="predicted"/>
<feature type="signal peptide" evidence="3">
    <location>
        <begin position="1"/>
        <end position="22"/>
    </location>
</feature>
<evidence type="ECO:0000256" key="2">
    <source>
        <dbReference type="SAM" id="Phobius"/>
    </source>
</evidence>